<dbReference type="Gene3D" id="1.10.287.1080">
    <property type="entry name" value="MazG-like"/>
    <property type="match status" value="1"/>
</dbReference>
<dbReference type="KEGG" id="tho:SP60_02905"/>
<reference evidence="2" key="2">
    <citation type="journal article" date="2016" name="ISME J.">
        <title>Cultivation of a chemoautotroph from the SUP05 clade of marine bacteria that produces nitrite and consumes ammonium.</title>
        <authorList>
            <person name="Shah V."/>
            <person name="Chang B.X."/>
            <person name="Morris R.M."/>
        </authorList>
    </citation>
    <scope>NUCLEOTIDE SEQUENCE</scope>
    <source>
        <strain evidence="2">EF1</strain>
    </source>
</reference>
<dbReference type="GO" id="GO:0047429">
    <property type="term" value="F:nucleoside triphosphate diphosphatase activity"/>
    <property type="evidence" value="ECO:0007669"/>
    <property type="project" value="InterPro"/>
</dbReference>
<protein>
    <submittedName>
        <fullName evidence="2">Nucleotide pyrophosphohydrolase</fullName>
    </submittedName>
</protein>
<dbReference type="CDD" id="cd11537">
    <property type="entry name" value="NTP-PPase_RS21-C6_like"/>
    <property type="match status" value="1"/>
</dbReference>
<dbReference type="Proteomes" id="UP000058020">
    <property type="component" value="Chromosome"/>
</dbReference>
<dbReference type="PIRSF" id="PIRSF029826">
    <property type="entry name" value="UCP029826_pph"/>
    <property type="match status" value="1"/>
</dbReference>
<dbReference type="GO" id="GO:0009143">
    <property type="term" value="P:nucleoside triphosphate catabolic process"/>
    <property type="evidence" value="ECO:0007669"/>
    <property type="project" value="InterPro"/>
</dbReference>
<name>A0A0M4NUW6_9GAMM</name>
<dbReference type="InterPro" id="IPR025984">
    <property type="entry name" value="DCTPP"/>
</dbReference>
<gene>
    <name evidence="1" type="ORF">SP60_02820</name>
    <name evidence="2" type="ORF">SP60_02905</name>
</gene>
<dbReference type="PANTHER" id="PTHR46523:SF1">
    <property type="entry name" value="DCTP PYROPHOSPHATASE 1"/>
    <property type="match status" value="1"/>
</dbReference>
<organism evidence="2 3">
    <name type="scientific">Candidatus Thioglobus autotrophicus</name>
    <dbReference type="NCBI Taxonomy" id="1705394"/>
    <lineage>
        <taxon>Bacteria</taxon>
        <taxon>Pseudomonadati</taxon>
        <taxon>Pseudomonadota</taxon>
        <taxon>Gammaproteobacteria</taxon>
        <taxon>Candidatus Pseudothioglobaceae</taxon>
        <taxon>Candidatus Thioglobus</taxon>
    </lineage>
</organism>
<evidence type="ECO:0000313" key="1">
    <source>
        <dbReference type="EMBL" id="ALE53204.1"/>
    </source>
</evidence>
<dbReference type="SUPFAM" id="SSF101386">
    <property type="entry name" value="all-alpha NTP pyrophosphatases"/>
    <property type="match status" value="1"/>
</dbReference>
<dbReference type="InterPro" id="IPR052555">
    <property type="entry name" value="dCTP_Pyrophosphatase"/>
</dbReference>
<dbReference type="STRING" id="1705394.SP60_02820"/>
<dbReference type="EMBL" id="CP010552">
    <property type="protein sequence ID" value="ALE53207.1"/>
    <property type="molecule type" value="Genomic_DNA"/>
</dbReference>
<dbReference type="RefSeq" id="WP_053952199.1">
    <property type="nucleotide sequence ID" value="NZ_CP010552.1"/>
</dbReference>
<dbReference type="Pfam" id="PF12643">
    <property type="entry name" value="MazG-like"/>
    <property type="match status" value="1"/>
</dbReference>
<dbReference type="PATRIC" id="fig|1705394.5.peg.571"/>
<proteinExistence type="predicted"/>
<sequence>MNIKKIQKQLSDFADERDWNQFHNPKNLAMALSVEASELVEIFQWLTPEQAEAIMGTDENEHVKEELADVMIYLIRLADKLNVDIEDAVTDKIVKNGEKYPVDTSKGSTTKRTTLKEKIKDLIAL</sequence>
<dbReference type="KEGG" id="tho:SP60_02820"/>
<keyword evidence="3" id="KW-1185">Reference proteome</keyword>
<dbReference type="EMBL" id="CP010552">
    <property type="protein sequence ID" value="ALE53204.1"/>
    <property type="molecule type" value="Genomic_DNA"/>
</dbReference>
<evidence type="ECO:0000313" key="2">
    <source>
        <dbReference type="EMBL" id="ALE53207.1"/>
    </source>
</evidence>
<evidence type="ECO:0000313" key="3">
    <source>
        <dbReference type="Proteomes" id="UP000058020"/>
    </source>
</evidence>
<dbReference type="PANTHER" id="PTHR46523">
    <property type="entry name" value="DCTP PYROPHOSPHATASE 1"/>
    <property type="match status" value="1"/>
</dbReference>
<dbReference type="AlphaFoldDB" id="A0A0M4NUW6"/>
<accession>A0A0M4NUW6</accession>
<keyword evidence="2" id="KW-0378">Hydrolase</keyword>
<reference evidence="2 3" key="1">
    <citation type="journal article" date="2015" name="Genome Announc.">
        <title>Genome Sequence of 'Candidatus Thioglobus autotrophica' Strain EF1, a Chemoautotroph from the SUP05 Clade of Marine Gammaproteobacteria.</title>
        <authorList>
            <person name="Shah V."/>
            <person name="Morris R.M."/>
        </authorList>
    </citation>
    <scope>NUCLEOTIDE SEQUENCE [LARGE SCALE GENOMIC DNA]</scope>
    <source>
        <strain evidence="2 3">EF1</strain>
    </source>
</reference>